<gene>
    <name evidence="1" type="ORF">LCGC14_3119630</name>
</gene>
<evidence type="ECO:0000313" key="1">
    <source>
        <dbReference type="EMBL" id="KKK50977.1"/>
    </source>
</evidence>
<protein>
    <submittedName>
        <fullName evidence="1">Uncharacterized protein</fullName>
    </submittedName>
</protein>
<reference evidence="1" key="1">
    <citation type="journal article" date="2015" name="Nature">
        <title>Complex archaea that bridge the gap between prokaryotes and eukaryotes.</title>
        <authorList>
            <person name="Spang A."/>
            <person name="Saw J.H."/>
            <person name="Jorgensen S.L."/>
            <person name="Zaremba-Niedzwiedzka K."/>
            <person name="Martijn J."/>
            <person name="Lind A.E."/>
            <person name="van Eijk R."/>
            <person name="Schleper C."/>
            <person name="Guy L."/>
            <person name="Ettema T.J."/>
        </authorList>
    </citation>
    <scope>NUCLEOTIDE SEQUENCE</scope>
</reference>
<proteinExistence type="predicted"/>
<comment type="caution">
    <text evidence="1">The sequence shown here is derived from an EMBL/GenBank/DDBJ whole genome shotgun (WGS) entry which is preliminary data.</text>
</comment>
<dbReference type="AlphaFoldDB" id="A0A0F8W2M4"/>
<dbReference type="EMBL" id="LAZR01067745">
    <property type="protein sequence ID" value="KKK50977.1"/>
    <property type="molecule type" value="Genomic_DNA"/>
</dbReference>
<organism evidence="1">
    <name type="scientific">marine sediment metagenome</name>
    <dbReference type="NCBI Taxonomy" id="412755"/>
    <lineage>
        <taxon>unclassified sequences</taxon>
        <taxon>metagenomes</taxon>
        <taxon>ecological metagenomes</taxon>
    </lineage>
</organism>
<feature type="non-terminal residue" evidence="1">
    <location>
        <position position="1"/>
    </location>
</feature>
<sequence>PGTVLESHGRPHKILNPQKEVIFFFNPKIGKIEEKPLKGEQ</sequence>
<accession>A0A0F8W2M4</accession>
<name>A0A0F8W2M4_9ZZZZ</name>